<reference evidence="1" key="3">
    <citation type="submission" date="2015-11" db="EMBL/GenBank/DDBJ databases">
        <authorList>
            <person name="Zhang Y."/>
            <person name="Guo Z."/>
        </authorList>
    </citation>
    <scope>NUCLEOTIDE SEQUENCE</scope>
    <source>
        <strain evidence="1">1</strain>
    </source>
</reference>
<dbReference type="RefSeq" id="WP_034342788.1">
    <property type="nucleotide sequence ID" value="NZ_CAOMJD010000022.1"/>
</dbReference>
<proteinExistence type="predicted"/>
<accession>A0A099UDE0</accession>
<dbReference type="GeneID" id="78151548"/>
<dbReference type="OrthoDB" id="5320774at2"/>
<sequence length="125" mass="14296">MPSNQAQALNLEKGLIIYDEYKDSYRIDCTLQKDCVANPPLTFKDACQGHIYGESGILLATYNNNIDDYCGQLCGGIKRLQWINAMLDREKPIWLPVVYFPPNVTDGSGAIYGYIHNWQLSRFYH</sequence>
<dbReference type="STRING" id="76936.BN2458_PEG1355"/>
<evidence type="ECO:0000313" key="3">
    <source>
        <dbReference type="Proteomes" id="UP000029925"/>
    </source>
</evidence>
<gene>
    <name evidence="1" type="ORF">BN2458_PEG1355</name>
    <name evidence="2" type="ORF">LS75_008790</name>
</gene>
<dbReference type="EMBL" id="LN907858">
    <property type="protein sequence ID" value="CUU40240.1"/>
    <property type="molecule type" value="Genomic_DNA"/>
</dbReference>
<dbReference type="PATRIC" id="fig|76936.10.peg.1323"/>
<organism evidence="1 4">
    <name type="scientific">Helicobacter typhlonius</name>
    <dbReference type="NCBI Taxonomy" id="76936"/>
    <lineage>
        <taxon>Bacteria</taxon>
        <taxon>Pseudomonadati</taxon>
        <taxon>Campylobacterota</taxon>
        <taxon>Epsilonproteobacteria</taxon>
        <taxon>Campylobacterales</taxon>
        <taxon>Helicobacteraceae</taxon>
        <taxon>Helicobacter</taxon>
    </lineage>
</organism>
<dbReference type="KEGG" id="hty:BN2458_PEG1355"/>
<dbReference type="Proteomes" id="UP000064525">
    <property type="component" value="Chromosome I"/>
</dbReference>
<dbReference type="AlphaFoldDB" id="A0A099UDE0"/>
<evidence type="ECO:0000313" key="1">
    <source>
        <dbReference type="EMBL" id="CUU40240.1"/>
    </source>
</evidence>
<reference evidence="4" key="2">
    <citation type="submission" date="2015-11" db="EMBL/GenBank/DDBJ databases">
        <authorList>
            <person name="Anvar S.Y."/>
        </authorList>
    </citation>
    <scope>NUCLEOTIDE SEQUENCE [LARGE SCALE GENOMIC DNA]</scope>
</reference>
<name>A0A099UDE0_9HELI</name>
<reference evidence="2 3" key="1">
    <citation type="journal article" date="2014" name="Genome Announc.">
        <title>Draft genome sequences of eight enterohepatic helicobacter species isolated from both laboratory and wild rodents.</title>
        <authorList>
            <person name="Sheh A."/>
            <person name="Shen Z."/>
            <person name="Fox J.G."/>
        </authorList>
    </citation>
    <scope>NUCLEOTIDE SEQUENCE [LARGE SCALE GENOMIC DNA]</scope>
    <source>
        <strain evidence="2 3">MIT 98-6810</strain>
    </source>
</reference>
<evidence type="ECO:0000313" key="2">
    <source>
        <dbReference type="EMBL" id="TLD77875.1"/>
    </source>
</evidence>
<protein>
    <submittedName>
        <fullName evidence="1">Predicted secreted protein</fullName>
    </submittedName>
</protein>
<dbReference type="Proteomes" id="UP000029925">
    <property type="component" value="Unassembled WGS sequence"/>
</dbReference>
<keyword evidence="3" id="KW-1185">Reference proteome</keyword>
<dbReference type="EMBL" id="JRPF02000014">
    <property type="protein sequence ID" value="TLD77875.1"/>
    <property type="molecule type" value="Genomic_DNA"/>
</dbReference>
<evidence type="ECO:0000313" key="4">
    <source>
        <dbReference type="Proteomes" id="UP000064525"/>
    </source>
</evidence>